<protein>
    <recommendedName>
        <fullName evidence="4">DUF2524 domain-containing protein</fullName>
    </recommendedName>
</protein>
<keyword evidence="1" id="KW-0175">Coiled coil</keyword>
<proteinExistence type="predicted"/>
<dbReference type="EMBL" id="QOCW01000012">
    <property type="protein sequence ID" value="RBW69172.1"/>
    <property type="molecule type" value="Genomic_DNA"/>
</dbReference>
<keyword evidence="3" id="KW-1185">Reference proteome</keyword>
<evidence type="ECO:0008006" key="4">
    <source>
        <dbReference type="Google" id="ProtNLM"/>
    </source>
</evidence>
<evidence type="ECO:0000313" key="2">
    <source>
        <dbReference type="EMBL" id="RBW69172.1"/>
    </source>
</evidence>
<evidence type="ECO:0000313" key="3">
    <source>
        <dbReference type="Proteomes" id="UP000253314"/>
    </source>
</evidence>
<dbReference type="AlphaFoldDB" id="A0A366XSQ6"/>
<dbReference type="Proteomes" id="UP000253314">
    <property type="component" value="Unassembled WGS sequence"/>
</dbReference>
<dbReference type="RefSeq" id="WP_113806379.1">
    <property type="nucleotide sequence ID" value="NZ_QOCW01000012.1"/>
</dbReference>
<reference evidence="2 3" key="1">
    <citation type="submission" date="2018-07" db="EMBL/GenBank/DDBJ databases">
        <title>Lottiidibacillus patelloidae gen. nov., sp. nov., isolated from the intestinal tract of a marine limpet and the reclassification of B. taeanensis BH030017T, B. algicola KMM 3737T and B. hwajinpoensis SW-72T as genus Lottiidibacillus.</title>
        <authorList>
            <person name="Liu R."/>
            <person name="Huang Z."/>
        </authorList>
    </citation>
    <scope>NUCLEOTIDE SEQUENCE [LARGE SCALE GENOMIC DNA]</scope>
    <source>
        <strain evidence="2 3">BH030017</strain>
    </source>
</reference>
<feature type="coiled-coil region" evidence="1">
    <location>
        <begin position="4"/>
        <end position="31"/>
    </location>
</feature>
<organism evidence="2 3">
    <name type="scientific">Bacillus taeanensis</name>
    <dbReference type="NCBI Taxonomy" id="273032"/>
    <lineage>
        <taxon>Bacteria</taxon>
        <taxon>Bacillati</taxon>
        <taxon>Bacillota</taxon>
        <taxon>Bacilli</taxon>
        <taxon>Bacillales</taxon>
        <taxon>Bacillaceae</taxon>
        <taxon>Bacillus</taxon>
    </lineage>
</organism>
<comment type="caution">
    <text evidence="2">The sequence shown here is derived from an EMBL/GenBank/DDBJ whole genome shotgun (WGS) entry which is preliminary data.</text>
</comment>
<accession>A0A366XSQ6</accession>
<evidence type="ECO:0000256" key="1">
    <source>
        <dbReference type="SAM" id="Coils"/>
    </source>
</evidence>
<dbReference type="Pfam" id="PF10732">
    <property type="entry name" value="DUF2524"/>
    <property type="match status" value="1"/>
</dbReference>
<sequence>MSMYDNVQEEIENIKLVIANAEKTLRKAQLQEEIDLAPYTDAQQELENCYMQLEQMIHNSTPELRDQLQRVQQMVRKTQNEMVLGFHVTELD</sequence>
<gene>
    <name evidence="2" type="ORF">DS031_12345</name>
</gene>
<name>A0A366XSQ6_9BACI</name>
<dbReference type="OrthoDB" id="2970872at2"/>
<dbReference type="InterPro" id="IPR019668">
    <property type="entry name" value="Uncharacterised_YtzC"/>
</dbReference>